<comment type="caution">
    <text evidence="2">The sequence shown here is derived from an EMBL/GenBank/DDBJ whole genome shotgun (WGS) entry which is preliminary data.</text>
</comment>
<organism evidence="2 3">
    <name type="scientific">Nocardioides lentus</name>
    <dbReference type="NCBI Taxonomy" id="338077"/>
    <lineage>
        <taxon>Bacteria</taxon>
        <taxon>Bacillati</taxon>
        <taxon>Actinomycetota</taxon>
        <taxon>Actinomycetes</taxon>
        <taxon>Propionibacteriales</taxon>
        <taxon>Nocardioidaceae</taxon>
        <taxon>Nocardioides</taxon>
    </lineage>
</organism>
<evidence type="ECO:0000256" key="1">
    <source>
        <dbReference type="SAM" id="Phobius"/>
    </source>
</evidence>
<dbReference type="Proteomes" id="UP001501612">
    <property type="component" value="Unassembled WGS sequence"/>
</dbReference>
<keyword evidence="3" id="KW-1185">Reference proteome</keyword>
<sequence>MTLAPAKRCAAVETMLGLGLFALLAVTVVLVAVERAERRRLEQRVEALERAHRRPWEWPGG</sequence>
<keyword evidence="1" id="KW-1133">Transmembrane helix</keyword>
<proteinExistence type="predicted"/>
<gene>
    <name evidence="2" type="ORF">GCM10009737_21540</name>
</gene>
<dbReference type="EMBL" id="BAAAMY010000004">
    <property type="protein sequence ID" value="GAA1919670.1"/>
    <property type="molecule type" value="Genomic_DNA"/>
</dbReference>
<evidence type="ECO:0000313" key="3">
    <source>
        <dbReference type="Proteomes" id="UP001501612"/>
    </source>
</evidence>
<feature type="transmembrane region" description="Helical" evidence="1">
    <location>
        <begin position="15"/>
        <end position="33"/>
    </location>
</feature>
<evidence type="ECO:0000313" key="2">
    <source>
        <dbReference type="EMBL" id="GAA1919670.1"/>
    </source>
</evidence>
<keyword evidence="1" id="KW-0472">Membrane</keyword>
<reference evidence="3" key="1">
    <citation type="journal article" date="2019" name="Int. J. Syst. Evol. Microbiol.">
        <title>The Global Catalogue of Microorganisms (GCM) 10K type strain sequencing project: providing services to taxonomists for standard genome sequencing and annotation.</title>
        <authorList>
            <consortium name="The Broad Institute Genomics Platform"/>
            <consortium name="The Broad Institute Genome Sequencing Center for Infectious Disease"/>
            <person name="Wu L."/>
            <person name="Ma J."/>
        </authorList>
    </citation>
    <scope>NUCLEOTIDE SEQUENCE [LARGE SCALE GENOMIC DNA]</scope>
    <source>
        <strain evidence="3">JCM 14046</strain>
    </source>
</reference>
<accession>A0ABP5ASC2</accession>
<name>A0ABP5ASC2_9ACTN</name>
<keyword evidence="1" id="KW-0812">Transmembrane</keyword>
<protein>
    <submittedName>
        <fullName evidence="2">Uncharacterized protein</fullName>
    </submittedName>
</protein>